<keyword evidence="6" id="KW-1185">Reference proteome</keyword>
<evidence type="ECO:0000256" key="2">
    <source>
        <dbReference type="ARBA" id="ARBA00023315"/>
    </source>
</evidence>
<comment type="similarity">
    <text evidence="3">Belongs to the acetyltransferase family. RimJ subfamily.</text>
</comment>
<keyword evidence="1" id="KW-0808">Transferase</keyword>
<name>A0ABY7JYK4_9ACTN</name>
<protein>
    <submittedName>
        <fullName evidence="5">GNAT family N-acetyltransferase</fullName>
    </submittedName>
</protein>
<dbReference type="Proteomes" id="UP001164693">
    <property type="component" value="Chromosome"/>
</dbReference>
<dbReference type="InterPro" id="IPR016181">
    <property type="entry name" value="Acyl_CoA_acyltransferase"/>
</dbReference>
<dbReference type="EMBL" id="CP097463">
    <property type="protein sequence ID" value="WAX56131.1"/>
    <property type="molecule type" value="Genomic_DNA"/>
</dbReference>
<feature type="domain" description="N-acetyltransferase" evidence="4">
    <location>
        <begin position="209"/>
        <end position="374"/>
    </location>
</feature>
<dbReference type="PROSITE" id="PS51186">
    <property type="entry name" value="GNAT"/>
    <property type="match status" value="2"/>
</dbReference>
<feature type="domain" description="N-acetyltransferase" evidence="4">
    <location>
        <begin position="19"/>
        <end position="168"/>
    </location>
</feature>
<dbReference type="RefSeq" id="WP_269442660.1">
    <property type="nucleotide sequence ID" value="NZ_CP097463.1"/>
</dbReference>
<evidence type="ECO:0000313" key="6">
    <source>
        <dbReference type="Proteomes" id="UP001164693"/>
    </source>
</evidence>
<dbReference type="SUPFAM" id="SSF55729">
    <property type="entry name" value="Acyl-CoA N-acyltransferases (Nat)"/>
    <property type="match status" value="2"/>
</dbReference>
<accession>A0ABY7JYK4</accession>
<keyword evidence="2" id="KW-0012">Acyltransferase</keyword>
<dbReference type="Pfam" id="PF13302">
    <property type="entry name" value="Acetyltransf_3"/>
    <property type="match status" value="2"/>
</dbReference>
<evidence type="ECO:0000313" key="5">
    <source>
        <dbReference type="EMBL" id="WAX56131.1"/>
    </source>
</evidence>
<dbReference type="PANTHER" id="PTHR43792:SF8">
    <property type="entry name" value="[RIBOSOMAL PROTEIN US5]-ALANINE N-ACETYLTRANSFERASE"/>
    <property type="match status" value="1"/>
</dbReference>
<organism evidence="5 6">
    <name type="scientific">Jatrophihabitans cynanchi</name>
    <dbReference type="NCBI Taxonomy" id="2944128"/>
    <lineage>
        <taxon>Bacteria</taxon>
        <taxon>Bacillati</taxon>
        <taxon>Actinomycetota</taxon>
        <taxon>Actinomycetes</taxon>
        <taxon>Jatrophihabitantales</taxon>
        <taxon>Jatrophihabitantaceae</taxon>
        <taxon>Jatrophihabitans</taxon>
    </lineage>
</organism>
<dbReference type="Gene3D" id="3.40.630.30">
    <property type="match status" value="2"/>
</dbReference>
<evidence type="ECO:0000256" key="1">
    <source>
        <dbReference type="ARBA" id="ARBA00022679"/>
    </source>
</evidence>
<reference evidence="5" key="1">
    <citation type="submission" date="2022-05" db="EMBL/GenBank/DDBJ databases">
        <title>Jatrophihabitans sp. SB3-54 whole genome sequence.</title>
        <authorList>
            <person name="Suh M.K."/>
            <person name="Eom M.K."/>
            <person name="Kim J.S."/>
            <person name="Kim H.S."/>
            <person name="Do H.E."/>
            <person name="Shin Y.K."/>
            <person name="Lee J.-S."/>
        </authorList>
    </citation>
    <scope>NUCLEOTIDE SEQUENCE</scope>
    <source>
        <strain evidence="5">SB3-54</strain>
    </source>
</reference>
<sequence>MGTFEGEELDDLVLTGPRLILRPWRPADAGRVHEIMQDRAMHEFLAVPDPYLPEVATRFVTELGDEGRRDGTGIGSAVVESSSGRVVGSAALRLTGEQDVGYWIAPDAQGNGYAAEAVRVLAGWAFAHGLRRVQLMCDVRNLASARTALAAGFGYEGALRDRLQRPLDGAAEPRTSDLAWFARLATDPGAPVPPAFARLPPGGLTDGVLTLRELRPDDGAGFLEQECDPQTVASGFTGRAPAPDAVRRMADRAGLDWLVGQVAAFTMLDAASGRFAGSLRLRQAGPPGVGGIGYAVHPSLRGRGYTARALRLLVPWAFEQAGFARLELGAKADNVGSQKAALAAGFEPDGVRAARLRYPDGSYADEVRFAVLNPRIARR</sequence>
<dbReference type="InterPro" id="IPR000182">
    <property type="entry name" value="GNAT_dom"/>
</dbReference>
<gene>
    <name evidence="5" type="ORF">M6B22_16535</name>
</gene>
<evidence type="ECO:0000259" key="4">
    <source>
        <dbReference type="PROSITE" id="PS51186"/>
    </source>
</evidence>
<evidence type="ECO:0000256" key="3">
    <source>
        <dbReference type="ARBA" id="ARBA00038502"/>
    </source>
</evidence>
<proteinExistence type="inferred from homology"/>
<dbReference type="PANTHER" id="PTHR43792">
    <property type="entry name" value="GNAT FAMILY, PUTATIVE (AFU_ORTHOLOGUE AFUA_3G00765)-RELATED-RELATED"/>
    <property type="match status" value="1"/>
</dbReference>
<dbReference type="CDD" id="cd04301">
    <property type="entry name" value="NAT_SF"/>
    <property type="match status" value="1"/>
</dbReference>
<dbReference type="InterPro" id="IPR051531">
    <property type="entry name" value="N-acetyltransferase"/>
</dbReference>